<gene>
    <name evidence="1" type="ORF">SO802_012305</name>
</gene>
<reference evidence="1 2" key="1">
    <citation type="submission" date="2024-01" db="EMBL/GenBank/DDBJ databases">
        <title>A telomere-to-telomere, gap-free genome of sweet tea (Lithocarpus litseifolius).</title>
        <authorList>
            <person name="Zhou J."/>
        </authorList>
    </citation>
    <scope>NUCLEOTIDE SEQUENCE [LARGE SCALE GENOMIC DNA]</scope>
    <source>
        <strain evidence="1">Zhou-2022a</strain>
        <tissue evidence="1">Leaf</tissue>
    </source>
</reference>
<dbReference type="Proteomes" id="UP001459277">
    <property type="component" value="Unassembled WGS sequence"/>
</dbReference>
<dbReference type="AlphaFoldDB" id="A0AAW2D3R5"/>
<name>A0AAW2D3R5_9ROSI</name>
<protein>
    <submittedName>
        <fullName evidence="1">Uncharacterized protein</fullName>
    </submittedName>
</protein>
<proteinExistence type="predicted"/>
<sequence length="106" mass="10970">MPATPISATPSVSVSVVPSALVSDVPTVLVSAIPTAPILTGPSMSSSSHPLLHFFIKVQPAVDAIDTRTEALRKEVADLEGCRERLLSSIGGSSHFGDQPLNSGLH</sequence>
<evidence type="ECO:0000313" key="2">
    <source>
        <dbReference type="Proteomes" id="UP001459277"/>
    </source>
</evidence>
<evidence type="ECO:0000313" key="1">
    <source>
        <dbReference type="EMBL" id="KAL0004744.1"/>
    </source>
</evidence>
<organism evidence="1 2">
    <name type="scientific">Lithocarpus litseifolius</name>
    <dbReference type="NCBI Taxonomy" id="425828"/>
    <lineage>
        <taxon>Eukaryota</taxon>
        <taxon>Viridiplantae</taxon>
        <taxon>Streptophyta</taxon>
        <taxon>Embryophyta</taxon>
        <taxon>Tracheophyta</taxon>
        <taxon>Spermatophyta</taxon>
        <taxon>Magnoliopsida</taxon>
        <taxon>eudicotyledons</taxon>
        <taxon>Gunneridae</taxon>
        <taxon>Pentapetalae</taxon>
        <taxon>rosids</taxon>
        <taxon>fabids</taxon>
        <taxon>Fagales</taxon>
        <taxon>Fagaceae</taxon>
        <taxon>Lithocarpus</taxon>
    </lineage>
</organism>
<keyword evidence="2" id="KW-1185">Reference proteome</keyword>
<comment type="caution">
    <text evidence="1">The sequence shown here is derived from an EMBL/GenBank/DDBJ whole genome shotgun (WGS) entry which is preliminary data.</text>
</comment>
<accession>A0AAW2D3R5</accession>
<dbReference type="EMBL" id="JAZDWU010000004">
    <property type="protein sequence ID" value="KAL0004744.1"/>
    <property type="molecule type" value="Genomic_DNA"/>
</dbReference>